<gene>
    <name evidence="1" type="ORF">BAUCODRAFT_410288</name>
</gene>
<proteinExistence type="predicted"/>
<dbReference type="HOGENOM" id="CLU_2670691_0_0_1"/>
<sequence>MRFRTYISYILCLHSLRLDLGRLRRLLRMSKLDLSPSHAIVTRKPALCMPPPSLICACSCAFHPATVVPQCSTHR</sequence>
<dbReference type="GeneID" id="19114053"/>
<protein>
    <submittedName>
        <fullName evidence="1">Uncharacterized protein</fullName>
    </submittedName>
</protein>
<evidence type="ECO:0000313" key="1">
    <source>
        <dbReference type="EMBL" id="EMC97992.1"/>
    </source>
</evidence>
<evidence type="ECO:0000313" key="2">
    <source>
        <dbReference type="Proteomes" id="UP000011761"/>
    </source>
</evidence>
<dbReference type="EMBL" id="KB445553">
    <property type="protein sequence ID" value="EMC97992.1"/>
    <property type="molecule type" value="Genomic_DNA"/>
</dbReference>
<keyword evidence="2" id="KW-1185">Reference proteome</keyword>
<name>M2LTZ3_BAUPA</name>
<dbReference type="AlphaFoldDB" id="M2LTZ3"/>
<dbReference type="RefSeq" id="XP_007674837.1">
    <property type="nucleotide sequence ID" value="XM_007676647.1"/>
</dbReference>
<dbReference type="Proteomes" id="UP000011761">
    <property type="component" value="Unassembled WGS sequence"/>
</dbReference>
<dbReference type="KEGG" id="bcom:BAUCODRAFT_410288"/>
<organism evidence="1 2">
    <name type="scientific">Baudoinia panamericana (strain UAMH 10762)</name>
    <name type="common">Angels' share fungus</name>
    <name type="synonym">Baudoinia compniacensis (strain UAMH 10762)</name>
    <dbReference type="NCBI Taxonomy" id="717646"/>
    <lineage>
        <taxon>Eukaryota</taxon>
        <taxon>Fungi</taxon>
        <taxon>Dikarya</taxon>
        <taxon>Ascomycota</taxon>
        <taxon>Pezizomycotina</taxon>
        <taxon>Dothideomycetes</taxon>
        <taxon>Dothideomycetidae</taxon>
        <taxon>Mycosphaerellales</taxon>
        <taxon>Teratosphaeriaceae</taxon>
        <taxon>Baudoinia</taxon>
    </lineage>
</organism>
<accession>M2LTZ3</accession>
<reference evidence="1 2" key="1">
    <citation type="journal article" date="2012" name="PLoS Pathog.">
        <title>Diverse lifestyles and strategies of plant pathogenesis encoded in the genomes of eighteen Dothideomycetes fungi.</title>
        <authorList>
            <person name="Ohm R.A."/>
            <person name="Feau N."/>
            <person name="Henrissat B."/>
            <person name="Schoch C.L."/>
            <person name="Horwitz B.A."/>
            <person name="Barry K.W."/>
            <person name="Condon B.J."/>
            <person name="Copeland A.C."/>
            <person name="Dhillon B."/>
            <person name="Glaser F."/>
            <person name="Hesse C.N."/>
            <person name="Kosti I."/>
            <person name="LaButti K."/>
            <person name="Lindquist E.A."/>
            <person name="Lucas S."/>
            <person name="Salamov A.A."/>
            <person name="Bradshaw R.E."/>
            <person name="Ciuffetti L."/>
            <person name="Hamelin R.C."/>
            <person name="Kema G.H.J."/>
            <person name="Lawrence C."/>
            <person name="Scott J.A."/>
            <person name="Spatafora J.W."/>
            <person name="Turgeon B.G."/>
            <person name="de Wit P.J.G.M."/>
            <person name="Zhong S."/>
            <person name="Goodwin S.B."/>
            <person name="Grigoriev I.V."/>
        </authorList>
    </citation>
    <scope>NUCLEOTIDE SEQUENCE [LARGE SCALE GENOMIC DNA]</scope>
    <source>
        <strain evidence="1 2">UAMH 10762</strain>
    </source>
</reference>